<name>A0A4Z0W4W1_9BACT</name>
<comment type="caution">
    <text evidence="2">The sequence shown here is derived from an EMBL/GenBank/DDBJ whole genome shotgun (WGS) entry which is preliminary data.</text>
</comment>
<reference evidence="2 3" key="1">
    <citation type="submission" date="2019-04" db="EMBL/GenBank/DDBJ databases">
        <title>Draft genome sequence data and analysis of a Fermenting Bacterium, Geotoga petraea strain HO-Geo1, isolated from heavy-oil petroleum reservoir in Russia.</title>
        <authorList>
            <person name="Grouzdev D.S."/>
            <person name="Semenova E.M."/>
            <person name="Sokolova D.S."/>
            <person name="Tourova T.P."/>
            <person name="Poltaraus A.B."/>
            <person name="Nazina T.N."/>
        </authorList>
    </citation>
    <scope>NUCLEOTIDE SEQUENCE [LARGE SCALE GENOMIC DNA]</scope>
    <source>
        <strain evidence="2 3">HO-Geo1</strain>
    </source>
</reference>
<evidence type="ECO:0000313" key="2">
    <source>
        <dbReference type="EMBL" id="TGG88940.1"/>
    </source>
</evidence>
<proteinExistence type="predicted"/>
<dbReference type="AlphaFoldDB" id="A0A4Z0W4W1"/>
<dbReference type="OrthoDB" id="9809781at2"/>
<sequence>MMKKLNILVIFLLIMVFSLSSNNILIKGSLDNSDNIFIQNSVMTVIIDSKDGDLISIHSNINKKNFLNNHDIIIQNHSVNEYIIEDIENGYKTIEKSDNFEVTTYYTLNNNFLNLKTEIKNISDQANLLKMNEILDYDGISHNYLSKSFLNENLFSIQVENTSMIYGSLNDEIKRMITNGNRIFSSPKFAKLNSKETFTFNRFFEVGKDIASLHKDYMDRKGIEYKTYTGNIHIKDAKDLEFININLKEKFFESILTRTYTDKKGNYTLYYPKKSNLYFEFENKNFSSDKFYELSTEVDLEPQINDFFYMPSLTEVTTNGITFNYRTLIPSKSIIHIFKDGEEVALIQNNYPKEYHQLKVMNLKPGTQYYYYVEIPETYGSEKILSPIKKIKTKPEKIEPFNFVVYGDSQIYNKRHELVVDTIYNNHGYPSFIVRVGDQVEKGHDEQMWSDHFEASYKLTGSVPVYFALGNHEYNDDLYYNALDLPDGGGKDNERYYSIDYLNVHFIFLDSNITETQPEFKSQLDWLENDLKNTDKNKFIFVSYHHPFWTQAQEYGEMEENYPQGHYNTKHWLPLFKEYGVDAVFNGHIHAYERYYKDGIQFVTTGGGGSKLNELHTAKPLPWKEFELLRHLNYVSVEIHDNKAVFTIYSVAYAPSKDTPEIYTPTNEIIDQFEVIK</sequence>
<evidence type="ECO:0000259" key="1">
    <source>
        <dbReference type="Pfam" id="PF00149"/>
    </source>
</evidence>
<protein>
    <recommendedName>
        <fullName evidence="1">Calcineurin-like phosphoesterase domain-containing protein</fullName>
    </recommendedName>
</protein>
<dbReference type="PANTHER" id="PTHR43143:SF1">
    <property type="entry name" value="SERINE_THREONINE-PROTEIN PHOSPHATASE CPPED1"/>
    <property type="match status" value="1"/>
</dbReference>
<gene>
    <name evidence="2" type="ORF">E4650_01725</name>
</gene>
<dbReference type="GO" id="GO:0016787">
    <property type="term" value="F:hydrolase activity"/>
    <property type="evidence" value="ECO:0007669"/>
    <property type="project" value="InterPro"/>
</dbReference>
<dbReference type="InterPro" id="IPR051918">
    <property type="entry name" value="STPP_CPPED1"/>
</dbReference>
<dbReference type="SUPFAM" id="SSF56300">
    <property type="entry name" value="Metallo-dependent phosphatases"/>
    <property type="match status" value="1"/>
</dbReference>
<organism evidence="2 3">
    <name type="scientific">Geotoga petraea</name>
    <dbReference type="NCBI Taxonomy" id="28234"/>
    <lineage>
        <taxon>Bacteria</taxon>
        <taxon>Thermotogati</taxon>
        <taxon>Thermotogota</taxon>
        <taxon>Thermotogae</taxon>
        <taxon>Petrotogales</taxon>
        <taxon>Petrotogaceae</taxon>
        <taxon>Geotoga</taxon>
    </lineage>
</organism>
<dbReference type="Gene3D" id="3.60.21.10">
    <property type="match status" value="1"/>
</dbReference>
<dbReference type="PANTHER" id="PTHR43143">
    <property type="entry name" value="METALLOPHOSPHOESTERASE, CALCINEURIN SUPERFAMILY"/>
    <property type="match status" value="1"/>
</dbReference>
<accession>A0A4Z0W4W1</accession>
<dbReference type="Pfam" id="PF00149">
    <property type="entry name" value="Metallophos"/>
    <property type="match status" value="1"/>
</dbReference>
<evidence type="ECO:0000313" key="3">
    <source>
        <dbReference type="Proteomes" id="UP000297288"/>
    </source>
</evidence>
<feature type="domain" description="Calcineurin-like phosphoesterase" evidence="1">
    <location>
        <begin position="403"/>
        <end position="592"/>
    </location>
</feature>
<dbReference type="Proteomes" id="UP000297288">
    <property type="component" value="Unassembled WGS sequence"/>
</dbReference>
<dbReference type="InterPro" id="IPR004843">
    <property type="entry name" value="Calcineurin-like_PHP"/>
</dbReference>
<dbReference type="InterPro" id="IPR029052">
    <property type="entry name" value="Metallo-depent_PP-like"/>
</dbReference>
<dbReference type="EMBL" id="SRME01000001">
    <property type="protein sequence ID" value="TGG88940.1"/>
    <property type="molecule type" value="Genomic_DNA"/>
</dbReference>